<dbReference type="GO" id="GO:0006565">
    <property type="term" value="P:L-serine catabolic process"/>
    <property type="evidence" value="ECO:0007669"/>
    <property type="project" value="TreeGrafter"/>
</dbReference>
<evidence type="ECO:0000313" key="5">
    <source>
        <dbReference type="EMBL" id="NIA71177.1"/>
    </source>
</evidence>
<dbReference type="InterPro" id="IPR050147">
    <property type="entry name" value="Ser/Thr_Dehydratase"/>
</dbReference>
<evidence type="ECO:0000259" key="4">
    <source>
        <dbReference type="Pfam" id="PF00291"/>
    </source>
</evidence>
<dbReference type="GO" id="GO:0006567">
    <property type="term" value="P:L-threonine catabolic process"/>
    <property type="evidence" value="ECO:0007669"/>
    <property type="project" value="TreeGrafter"/>
</dbReference>
<accession>A0A967F1B9</accession>
<dbReference type="Gene3D" id="3.40.50.1100">
    <property type="match status" value="2"/>
</dbReference>
<dbReference type="GO" id="GO:0004794">
    <property type="term" value="F:threonine deaminase activity"/>
    <property type="evidence" value="ECO:0007669"/>
    <property type="project" value="TreeGrafter"/>
</dbReference>
<dbReference type="CDD" id="cd01562">
    <property type="entry name" value="Thr-dehyd"/>
    <property type="match status" value="1"/>
</dbReference>
<dbReference type="SUPFAM" id="SSF53686">
    <property type="entry name" value="Tryptophan synthase beta subunit-like PLP-dependent enzymes"/>
    <property type="match status" value="1"/>
</dbReference>
<dbReference type="PANTHER" id="PTHR48078">
    <property type="entry name" value="THREONINE DEHYDRATASE, MITOCHONDRIAL-RELATED"/>
    <property type="match status" value="1"/>
</dbReference>
<dbReference type="GO" id="GO:0009097">
    <property type="term" value="P:isoleucine biosynthetic process"/>
    <property type="evidence" value="ECO:0007669"/>
    <property type="project" value="TreeGrafter"/>
</dbReference>
<dbReference type="PANTHER" id="PTHR48078:SF6">
    <property type="entry name" value="L-THREONINE DEHYDRATASE CATABOLIC TDCB"/>
    <property type="match status" value="1"/>
</dbReference>
<evidence type="ECO:0000256" key="1">
    <source>
        <dbReference type="ARBA" id="ARBA00001933"/>
    </source>
</evidence>
<keyword evidence="3" id="KW-0456">Lyase</keyword>
<evidence type="ECO:0000313" key="6">
    <source>
        <dbReference type="Proteomes" id="UP000761264"/>
    </source>
</evidence>
<feature type="domain" description="Tryptophan synthase beta chain-like PALP" evidence="4">
    <location>
        <begin position="31"/>
        <end position="320"/>
    </location>
</feature>
<organism evidence="5 6">
    <name type="scientific">Pelagibius litoralis</name>
    <dbReference type="NCBI Taxonomy" id="374515"/>
    <lineage>
        <taxon>Bacteria</taxon>
        <taxon>Pseudomonadati</taxon>
        <taxon>Pseudomonadota</taxon>
        <taxon>Alphaproteobacteria</taxon>
        <taxon>Rhodospirillales</taxon>
        <taxon>Rhodovibrionaceae</taxon>
        <taxon>Pelagibius</taxon>
    </lineage>
</organism>
<sequence>MSEQCREQAISRDAPDLAAIEAAAQTLKGRIVETPVVPLVAEALKPHLPGGAEVIGKLELFQHAGSFKARGALLNILDFSDAEAGHGATAVSAGNHALAVAWAARQRQVHAKVVMMKTADPVRVAGCRALGAEVVQTDDIHGAFAEVDRIVAEEGRRFIHPFESPLTVLGTATCGREAAMQMPDLDVMVIPVGGGGLIAGMARAMKLLQPNCRVIGVEPEGADSLTRSFAAGSPQTLEKVDTIADSLGAPMTLPYSFAVARDHVDELVRIRDDDMLRAMGLIYDGLKIAVEPAGAASTAAVMGPLKQACAGKRVGVIFCGSNIGEERFAALVAKGRGLA</sequence>
<protein>
    <submittedName>
        <fullName evidence="5">Threonine/serine dehydratase</fullName>
    </submittedName>
</protein>
<dbReference type="GO" id="GO:0003941">
    <property type="term" value="F:L-serine ammonia-lyase activity"/>
    <property type="evidence" value="ECO:0007669"/>
    <property type="project" value="TreeGrafter"/>
</dbReference>
<evidence type="ECO:0000256" key="3">
    <source>
        <dbReference type="ARBA" id="ARBA00023239"/>
    </source>
</evidence>
<dbReference type="Pfam" id="PF00291">
    <property type="entry name" value="PALP"/>
    <property type="match status" value="1"/>
</dbReference>
<name>A0A967F1B9_9PROT</name>
<comment type="caution">
    <text evidence="5">The sequence shown here is derived from an EMBL/GenBank/DDBJ whole genome shotgun (WGS) entry which is preliminary data.</text>
</comment>
<proteinExistence type="predicted"/>
<dbReference type="RefSeq" id="WP_167228521.1">
    <property type="nucleotide sequence ID" value="NZ_JAAQPH010000019.1"/>
</dbReference>
<keyword evidence="6" id="KW-1185">Reference proteome</keyword>
<evidence type="ECO:0000256" key="2">
    <source>
        <dbReference type="ARBA" id="ARBA00022898"/>
    </source>
</evidence>
<dbReference type="EMBL" id="JAAQPH010000019">
    <property type="protein sequence ID" value="NIA71177.1"/>
    <property type="molecule type" value="Genomic_DNA"/>
</dbReference>
<gene>
    <name evidence="5" type="ORF">HBA54_21490</name>
</gene>
<dbReference type="AlphaFoldDB" id="A0A967F1B9"/>
<comment type="cofactor">
    <cofactor evidence="1">
        <name>pyridoxal 5'-phosphate</name>
        <dbReference type="ChEBI" id="CHEBI:597326"/>
    </cofactor>
</comment>
<reference evidence="5" key="1">
    <citation type="submission" date="2020-03" db="EMBL/GenBank/DDBJ databases">
        <title>Genome of Pelagibius litoralis DSM 21314T.</title>
        <authorList>
            <person name="Wang G."/>
        </authorList>
    </citation>
    <scope>NUCLEOTIDE SEQUENCE</scope>
    <source>
        <strain evidence="5">DSM 21314</strain>
    </source>
</reference>
<dbReference type="Proteomes" id="UP000761264">
    <property type="component" value="Unassembled WGS sequence"/>
</dbReference>
<dbReference type="InterPro" id="IPR036052">
    <property type="entry name" value="TrpB-like_PALP_sf"/>
</dbReference>
<keyword evidence="2" id="KW-0663">Pyridoxal phosphate</keyword>
<dbReference type="InterPro" id="IPR001926">
    <property type="entry name" value="TrpB-like_PALP"/>
</dbReference>